<comment type="caution">
    <text evidence="3">The sequence shown here is derived from an EMBL/GenBank/DDBJ whole genome shotgun (WGS) entry which is preliminary data.</text>
</comment>
<organism evidence="3 4">
    <name type="scientific">Ichthyenterobacterium magnum</name>
    <dbReference type="NCBI Taxonomy" id="1230530"/>
    <lineage>
        <taxon>Bacteria</taxon>
        <taxon>Pseudomonadati</taxon>
        <taxon>Bacteroidota</taxon>
        <taxon>Flavobacteriia</taxon>
        <taxon>Flavobacteriales</taxon>
        <taxon>Flavobacteriaceae</taxon>
        <taxon>Ichthyenterobacterium</taxon>
    </lineage>
</organism>
<dbReference type="InterPro" id="IPR000639">
    <property type="entry name" value="Epox_hydrolase-like"/>
</dbReference>
<dbReference type="Gene3D" id="3.40.50.1820">
    <property type="entry name" value="alpha/beta hydrolase"/>
    <property type="match status" value="1"/>
</dbReference>
<evidence type="ECO:0000313" key="3">
    <source>
        <dbReference type="EMBL" id="RKE94958.1"/>
    </source>
</evidence>
<feature type="domain" description="AB hydrolase-1" evidence="2">
    <location>
        <begin position="25"/>
        <end position="259"/>
    </location>
</feature>
<name>A0A420DL82_9FLAO</name>
<evidence type="ECO:0000256" key="1">
    <source>
        <dbReference type="ARBA" id="ARBA00022801"/>
    </source>
</evidence>
<keyword evidence="1" id="KW-0378">Hydrolase</keyword>
<dbReference type="EMBL" id="RAQJ01000003">
    <property type="protein sequence ID" value="RKE94958.1"/>
    <property type="molecule type" value="Genomic_DNA"/>
</dbReference>
<protein>
    <submittedName>
        <fullName evidence="3">Pimeloyl-ACP methyl ester carboxylesterase</fullName>
    </submittedName>
</protein>
<accession>A0A420DL82</accession>
<proteinExistence type="predicted"/>
<dbReference type="Proteomes" id="UP000284892">
    <property type="component" value="Unassembled WGS sequence"/>
</dbReference>
<dbReference type="AlphaFoldDB" id="A0A420DL82"/>
<dbReference type="RefSeq" id="WP_120201407.1">
    <property type="nucleotide sequence ID" value="NZ_RAQJ01000003.1"/>
</dbReference>
<dbReference type="InterPro" id="IPR000073">
    <property type="entry name" value="AB_hydrolase_1"/>
</dbReference>
<sequence length="280" mass="32257">MERIDIKVNDFIFDCRTSGNSDNELVIFLHGFPESSFMWINLMQDISALGFYCVAPNMRGYSEAARPKGKKHYTIDKLVQDVLDLAKAIGKEKFHLVTHDWGAVVGWQALGNHSGKILSFTSLSIPHIKAFAYAITNDAEQQKKSRYIKNFQIPFLPEMGIRKNDFKLFRKLWKHSSAEEVDDYLSIFRNKNALTAALNYYRANHKLFKQTNVGVIETPTLFIWGKKDLAVGAVSVAQSHQYMKGYYKFVELDTGHWLIQTKYDEIKAEVEEHLLKFMTT</sequence>
<dbReference type="PANTHER" id="PTHR43329">
    <property type="entry name" value="EPOXIDE HYDROLASE"/>
    <property type="match status" value="1"/>
</dbReference>
<dbReference type="PRINTS" id="PR00412">
    <property type="entry name" value="EPOXHYDRLASE"/>
</dbReference>
<evidence type="ECO:0000313" key="4">
    <source>
        <dbReference type="Proteomes" id="UP000284892"/>
    </source>
</evidence>
<dbReference type="InterPro" id="IPR029058">
    <property type="entry name" value="AB_hydrolase_fold"/>
</dbReference>
<gene>
    <name evidence="3" type="ORF">BXY80_1975</name>
</gene>
<keyword evidence="4" id="KW-1185">Reference proteome</keyword>
<dbReference type="Pfam" id="PF00561">
    <property type="entry name" value="Abhydrolase_1"/>
    <property type="match status" value="1"/>
</dbReference>
<dbReference type="SUPFAM" id="SSF53474">
    <property type="entry name" value="alpha/beta-Hydrolases"/>
    <property type="match status" value="1"/>
</dbReference>
<dbReference type="OrthoDB" id="9773293at2"/>
<dbReference type="GO" id="GO:0016787">
    <property type="term" value="F:hydrolase activity"/>
    <property type="evidence" value="ECO:0007669"/>
    <property type="project" value="UniProtKB-KW"/>
</dbReference>
<evidence type="ECO:0000259" key="2">
    <source>
        <dbReference type="Pfam" id="PF00561"/>
    </source>
</evidence>
<reference evidence="3 4" key="1">
    <citation type="submission" date="2018-09" db="EMBL/GenBank/DDBJ databases">
        <title>Genomic Encyclopedia of Archaeal and Bacterial Type Strains, Phase II (KMG-II): from individual species to whole genera.</title>
        <authorList>
            <person name="Goeker M."/>
        </authorList>
    </citation>
    <scope>NUCLEOTIDE SEQUENCE [LARGE SCALE GENOMIC DNA]</scope>
    <source>
        <strain evidence="3 4">DSM 26283</strain>
    </source>
</reference>